<keyword evidence="3" id="KW-1185">Reference proteome</keyword>
<evidence type="ECO:0000313" key="3">
    <source>
        <dbReference type="Proteomes" id="UP001159427"/>
    </source>
</evidence>
<evidence type="ECO:0000256" key="1">
    <source>
        <dbReference type="SAM" id="SignalP"/>
    </source>
</evidence>
<name>A0ABN8MYX3_9CNID</name>
<reference evidence="2 3" key="1">
    <citation type="submission" date="2022-05" db="EMBL/GenBank/DDBJ databases">
        <authorList>
            <consortium name="Genoscope - CEA"/>
            <person name="William W."/>
        </authorList>
    </citation>
    <scope>NUCLEOTIDE SEQUENCE [LARGE SCALE GENOMIC DNA]</scope>
</reference>
<dbReference type="Proteomes" id="UP001159427">
    <property type="component" value="Unassembled WGS sequence"/>
</dbReference>
<organism evidence="2 3">
    <name type="scientific">Porites evermanni</name>
    <dbReference type="NCBI Taxonomy" id="104178"/>
    <lineage>
        <taxon>Eukaryota</taxon>
        <taxon>Metazoa</taxon>
        <taxon>Cnidaria</taxon>
        <taxon>Anthozoa</taxon>
        <taxon>Hexacorallia</taxon>
        <taxon>Scleractinia</taxon>
        <taxon>Fungiina</taxon>
        <taxon>Poritidae</taxon>
        <taxon>Porites</taxon>
    </lineage>
</organism>
<dbReference type="EMBL" id="CALNXI010000708">
    <property type="protein sequence ID" value="CAH3037563.1"/>
    <property type="molecule type" value="Genomic_DNA"/>
</dbReference>
<evidence type="ECO:0000313" key="2">
    <source>
        <dbReference type="EMBL" id="CAH3037563.1"/>
    </source>
</evidence>
<feature type="chain" id="PRO_5046418325" evidence="1">
    <location>
        <begin position="21"/>
        <end position="109"/>
    </location>
</feature>
<protein>
    <submittedName>
        <fullName evidence="2">Uncharacterized protein</fullName>
    </submittedName>
</protein>
<sequence length="109" mass="12009">MADGSMVFLLLSFLAVSVSSLEVCTKLDDCSCKRSNGKIISLRNIDGKSGPKFTGIKQNSKPFTFTWNPCTKFSIPSDCNDVLVSLCYCYYALNVNCIFIVSAELKETL</sequence>
<accession>A0ABN8MYX3</accession>
<gene>
    <name evidence="2" type="ORF">PEVE_00039768</name>
</gene>
<proteinExistence type="predicted"/>
<comment type="caution">
    <text evidence="2">The sequence shown here is derived from an EMBL/GenBank/DDBJ whole genome shotgun (WGS) entry which is preliminary data.</text>
</comment>
<feature type="signal peptide" evidence="1">
    <location>
        <begin position="1"/>
        <end position="20"/>
    </location>
</feature>
<keyword evidence="1" id="KW-0732">Signal</keyword>